<dbReference type="AlphaFoldDB" id="A0A834GU54"/>
<evidence type="ECO:0000313" key="1">
    <source>
        <dbReference type="EMBL" id="KAF7141139.1"/>
    </source>
</evidence>
<evidence type="ECO:0000313" key="2">
    <source>
        <dbReference type="Proteomes" id="UP000626092"/>
    </source>
</evidence>
<sequence>MTFGPEEIAKAVGTEFVASGPFTDDIITMHPTLLKLYLLAIRVPFKFPCGEERDDEVVSFVMGTWGQSVRGIENSLQKKEPLLIPWLKNPRLLAVTPRSATSRGGLAFYSRRLANLPAQAPYEAPTYPKFRPPPCGDDANE</sequence>
<proteinExistence type="predicted"/>
<dbReference type="Proteomes" id="UP000626092">
    <property type="component" value="Unassembled WGS sequence"/>
</dbReference>
<keyword evidence="2" id="KW-1185">Reference proteome</keyword>
<accession>A0A834GU54</accession>
<comment type="caution">
    <text evidence="1">The sequence shown here is derived from an EMBL/GenBank/DDBJ whole genome shotgun (WGS) entry which is preliminary data.</text>
</comment>
<protein>
    <submittedName>
        <fullName evidence="1">Uncharacterized protein</fullName>
    </submittedName>
</protein>
<dbReference type="EMBL" id="WJXA01000006">
    <property type="protein sequence ID" value="KAF7141139.1"/>
    <property type="molecule type" value="Genomic_DNA"/>
</dbReference>
<name>A0A834GU54_RHOSS</name>
<reference evidence="1" key="1">
    <citation type="submission" date="2019-11" db="EMBL/GenBank/DDBJ databases">
        <authorList>
            <person name="Liu Y."/>
            <person name="Hou J."/>
            <person name="Li T.-Q."/>
            <person name="Guan C.-H."/>
            <person name="Wu X."/>
            <person name="Wu H.-Z."/>
            <person name="Ling F."/>
            <person name="Zhang R."/>
            <person name="Shi X.-G."/>
            <person name="Ren J.-P."/>
            <person name="Chen E.-F."/>
            <person name="Sun J.-M."/>
        </authorList>
    </citation>
    <scope>NUCLEOTIDE SEQUENCE</scope>
    <source>
        <strain evidence="1">Adult_tree_wgs_1</strain>
        <tissue evidence="1">Leaves</tissue>
    </source>
</reference>
<dbReference type="OrthoDB" id="1821301at2759"/>
<organism evidence="1 2">
    <name type="scientific">Rhododendron simsii</name>
    <name type="common">Sims's rhododendron</name>
    <dbReference type="NCBI Taxonomy" id="118357"/>
    <lineage>
        <taxon>Eukaryota</taxon>
        <taxon>Viridiplantae</taxon>
        <taxon>Streptophyta</taxon>
        <taxon>Embryophyta</taxon>
        <taxon>Tracheophyta</taxon>
        <taxon>Spermatophyta</taxon>
        <taxon>Magnoliopsida</taxon>
        <taxon>eudicotyledons</taxon>
        <taxon>Gunneridae</taxon>
        <taxon>Pentapetalae</taxon>
        <taxon>asterids</taxon>
        <taxon>Ericales</taxon>
        <taxon>Ericaceae</taxon>
        <taxon>Ericoideae</taxon>
        <taxon>Rhodoreae</taxon>
        <taxon>Rhododendron</taxon>
    </lineage>
</organism>
<gene>
    <name evidence="1" type="ORF">RHSIM_Rhsim06G0091100</name>
</gene>